<gene>
    <name evidence="1" type="ORF">NPIL_384861</name>
</gene>
<sequence length="76" mass="8929">MRSIFPFTKFVENHLEVHEDRCIIWVTENPFFPAKQREGVELTRELDTSTINSIVESSQSIVVLPRKNNFGFNEFL</sequence>
<comment type="caution">
    <text evidence="1">The sequence shown here is derived from an EMBL/GenBank/DDBJ whole genome shotgun (WGS) entry which is preliminary data.</text>
</comment>
<dbReference type="AlphaFoldDB" id="A0A8X6QGP0"/>
<evidence type="ECO:0000313" key="2">
    <source>
        <dbReference type="Proteomes" id="UP000887013"/>
    </source>
</evidence>
<evidence type="ECO:0000313" key="1">
    <source>
        <dbReference type="EMBL" id="GFU18217.1"/>
    </source>
</evidence>
<organism evidence="1 2">
    <name type="scientific">Nephila pilipes</name>
    <name type="common">Giant wood spider</name>
    <name type="synonym">Nephila maculata</name>
    <dbReference type="NCBI Taxonomy" id="299642"/>
    <lineage>
        <taxon>Eukaryota</taxon>
        <taxon>Metazoa</taxon>
        <taxon>Ecdysozoa</taxon>
        <taxon>Arthropoda</taxon>
        <taxon>Chelicerata</taxon>
        <taxon>Arachnida</taxon>
        <taxon>Araneae</taxon>
        <taxon>Araneomorphae</taxon>
        <taxon>Entelegynae</taxon>
        <taxon>Araneoidea</taxon>
        <taxon>Nephilidae</taxon>
        <taxon>Nephila</taxon>
    </lineage>
</organism>
<dbReference type="Proteomes" id="UP000887013">
    <property type="component" value="Unassembled WGS sequence"/>
</dbReference>
<keyword evidence="2" id="KW-1185">Reference proteome</keyword>
<proteinExistence type="predicted"/>
<dbReference type="EMBL" id="BMAW01126774">
    <property type="protein sequence ID" value="GFU18217.1"/>
    <property type="molecule type" value="Genomic_DNA"/>
</dbReference>
<reference evidence="1" key="1">
    <citation type="submission" date="2020-08" db="EMBL/GenBank/DDBJ databases">
        <title>Multicomponent nature underlies the extraordinary mechanical properties of spider dragline silk.</title>
        <authorList>
            <person name="Kono N."/>
            <person name="Nakamura H."/>
            <person name="Mori M."/>
            <person name="Yoshida Y."/>
            <person name="Ohtoshi R."/>
            <person name="Malay A.D."/>
            <person name="Moran D.A.P."/>
            <person name="Tomita M."/>
            <person name="Numata K."/>
            <person name="Arakawa K."/>
        </authorList>
    </citation>
    <scope>NUCLEOTIDE SEQUENCE</scope>
</reference>
<accession>A0A8X6QGP0</accession>
<name>A0A8X6QGP0_NEPPI</name>
<protein>
    <submittedName>
        <fullName evidence="1">Uncharacterized protein</fullName>
    </submittedName>
</protein>